<dbReference type="Gene3D" id="1.10.30.50">
    <property type="match status" value="1"/>
</dbReference>
<comment type="caution">
    <text evidence="1">The sequence shown here is derived from an EMBL/GenBank/DDBJ whole genome shotgun (WGS) entry which is preliminary data.</text>
</comment>
<evidence type="ECO:0000313" key="1">
    <source>
        <dbReference type="EMBL" id="MBB6050434.1"/>
    </source>
</evidence>
<evidence type="ECO:0000313" key="2">
    <source>
        <dbReference type="Proteomes" id="UP000520814"/>
    </source>
</evidence>
<reference evidence="1 2" key="1">
    <citation type="submission" date="2020-08" db="EMBL/GenBank/DDBJ databases">
        <title>Genomic Encyclopedia of Type Strains, Phase IV (KMG-IV): sequencing the most valuable type-strain genomes for metagenomic binning, comparative biology and taxonomic classification.</title>
        <authorList>
            <person name="Goeker M."/>
        </authorList>
    </citation>
    <scope>NUCLEOTIDE SEQUENCE [LARGE SCALE GENOMIC DNA]</scope>
    <source>
        <strain evidence="1 2">DSM 23562</strain>
    </source>
</reference>
<accession>A0A7W9W5G3</accession>
<name>A0A7W9W5G3_ARMRO</name>
<evidence type="ECO:0008006" key="3">
    <source>
        <dbReference type="Google" id="ProtNLM"/>
    </source>
</evidence>
<organism evidence="1 2">
    <name type="scientific">Armatimonas rosea</name>
    <dbReference type="NCBI Taxonomy" id="685828"/>
    <lineage>
        <taxon>Bacteria</taxon>
        <taxon>Bacillati</taxon>
        <taxon>Armatimonadota</taxon>
        <taxon>Armatimonadia</taxon>
        <taxon>Armatimonadales</taxon>
        <taxon>Armatimonadaceae</taxon>
        <taxon>Armatimonas</taxon>
    </lineage>
</organism>
<dbReference type="Proteomes" id="UP000520814">
    <property type="component" value="Unassembled WGS sequence"/>
</dbReference>
<sequence length="353" mass="41156">MYTLKLQKKILKFIVDPITIFPLDENQLANFFGDDTKKWIWNKPKLRKLLSSSVEAAQCMPRSPRIYSIIDDFCHDIKFRKHINDPSFIFKFVVTKDSPWFDRTIQELMVYLYSDVFDGKPGFNVNPLKVSNRSNFVYDFSIHNRDLLVCPVCDQLMPPPKNNHSAHTLDHFFPKATFPFLSIHPENFLPACHHCNSTLKGTKHPIKYGNGLPDSFLPFHESVSNVAKVKFSRNQNGVLNIEVIESNGGHSNRTKNFMYLFEIEDQWRYIVMEHVVGRIKHEINKQLRANKHLDFSDLLPHIQYIKTDHDNNKGKWPYSFLYSGYIDYLLSNSVELQGFIPSHISIPASYNQT</sequence>
<gene>
    <name evidence="1" type="ORF">HNQ39_002225</name>
</gene>
<dbReference type="RefSeq" id="WP_184195376.1">
    <property type="nucleotide sequence ID" value="NZ_JACHGW010000002.1"/>
</dbReference>
<dbReference type="EMBL" id="JACHGW010000002">
    <property type="protein sequence ID" value="MBB6050434.1"/>
    <property type="molecule type" value="Genomic_DNA"/>
</dbReference>
<protein>
    <recommendedName>
        <fullName evidence="3">HNH endonuclease</fullName>
    </recommendedName>
</protein>
<keyword evidence="2" id="KW-1185">Reference proteome</keyword>
<proteinExistence type="predicted"/>
<dbReference type="AlphaFoldDB" id="A0A7W9W5G3"/>